<sequence length="84" mass="9246">EKVMKCIEMIQQLSSSSTDSAKDTNVANASSEYFSHVSQNPIDVLEDLSLNYKSDDDNNNKNATSTQANSAHNSPEAKRQKPNI</sequence>
<dbReference type="Proteomes" id="UP000265520">
    <property type="component" value="Unassembled WGS sequence"/>
</dbReference>
<protein>
    <submittedName>
        <fullName evidence="2">Cyclin D2</fullName>
    </submittedName>
</protein>
<reference evidence="2 3" key="1">
    <citation type="journal article" date="2018" name="Front. Plant Sci.">
        <title>Red Clover (Trifolium pratense) and Zigzag Clover (T. medium) - A Picture of Genomic Similarities and Differences.</title>
        <authorList>
            <person name="Dluhosova J."/>
            <person name="Istvanek J."/>
            <person name="Nedelnik J."/>
            <person name="Repkova J."/>
        </authorList>
    </citation>
    <scope>NUCLEOTIDE SEQUENCE [LARGE SCALE GENOMIC DNA]</scope>
    <source>
        <strain evidence="3">cv. 10/8</strain>
        <tissue evidence="2">Leaf</tissue>
    </source>
</reference>
<dbReference type="AlphaFoldDB" id="A0A392MXU5"/>
<proteinExistence type="predicted"/>
<feature type="non-terminal residue" evidence="2">
    <location>
        <position position="1"/>
    </location>
</feature>
<name>A0A392MXU5_9FABA</name>
<evidence type="ECO:0000313" key="3">
    <source>
        <dbReference type="Proteomes" id="UP000265520"/>
    </source>
</evidence>
<comment type="caution">
    <text evidence="2">The sequence shown here is derived from an EMBL/GenBank/DDBJ whole genome shotgun (WGS) entry which is preliminary data.</text>
</comment>
<keyword evidence="3" id="KW-1185">Reference proteome</keyword>
<gene>
    <name evidence="2" type="ORF">A2U01_0012435</name>
</gene>
<feature type="region of interest" description="Disordered" evidence="1">
    <location>
        <begin position="50"/>
        <end position="84"/>
    </location>
</feature>
<dbReference type="EMBL" id="LXQA010020567">
    <property type="protein sequence ID" value="MCH91508.1"/>
    <property type="molecule type" value="Genomic_DNA"/>
</dbReference>
<organism evidence="2 3">
    <name type="scientific">Trifolium medium</name>
    <dbReference type="NCBI Taxonomy" id="97028"/>
    <lineage>
        <taxon>Eukaryota</taxon>
        <taxon>Viridiplantae</taxon>
        <taxon>Streptophyta</taxon>
        <taxon>Embryophyta</taxon>
        <taxon>Tracheophyta</taxon>
        <taxon>Spermatophyta</taxon>
        <taxon>Magnoliopsida</taxon>
        <taxon>eudicotyledons</taxon>
        <taxon>Gunneridae</taxon>
        <taxon>Pentapetalae</taxon>
        <taxon>rosids</taxon>
        <taxon>fabids</taxon>
        <taxon>Fabales</taxon>
        <taxon>Fabaceae</taxon>
        <taxon>Papilionoideae</taxon>
        <taxon>50 kb inversion clade</taxon>
        <taxon>NPAAA clade</taxon>
        <taxon>Hologalegina</taxon>
        <taxon>IRL clade</taxon>
        <taxon>Trifolieae</taxon>
        <taxon>Trifolium</taxon>
    </lineage>
</organism>
<evidence type="ECO:0000256" key="1">
    <source>
        <dbReference type="SAM" id="MobiDB-lite"/>
    </source>
</evidence>
<feature type="compositionally biased region" description="Polar residues" evidence="1">
    <location>
        <begin position="63"/>
        <end position="73"/>
    </location>
</feature>
<feature type="compositionally biased region" description="Basic and acidic residues" evidence="1">
    <location>
        <begin position="75"/>
        <end position="84"/>
    </location>
</feature>
<evidence type="ECO:0000313" key="2">
    <source>
        <dbReference type="EMBL" id="MCH91508.1"/>
    </source>
</evidence>
<accession>A0A392MXU5</accession>